<evidence type="ECO:0000313" key="9">
    <source>
        <dbReference type="Proteomes" id="UP000290189"/>
    </source>
</evidence>
<reference evidence="6 8" key="1">
    <citation type="submission" date="2015-02" db="EMBL/GenBank/DDBJ databases">
        <authorList>
            <person name="Chooi Y.-H."/>
        </authorList>
    </citation>
    <scope>NUCLEOTIDE SEQUENCE [LARGE SCALE GENOMIC DNA]</scope>
    <source>
        <strain evidence="6">E3</strain>
    </source>
</reference>
<evidence type="ECO:0000313" key="6">
    <source>
        <dbReference type="EMBL" id="CEO98893.1"/>
    </source>
</evidence>
<dbReference type="SUPFAM" id="SSF49785">
    <property type="entry name" value="Galactose-binding domain-like"/>
    <property type="match status" value="1"/>
</dbReference>
<dbReference type="AlphaFoldDB" id="A0A0G4IU67"/>
<dbReference type="Proteomes" id="UP000290189">
    <property type="component" value="Unassembled WGS sequence"/>
</dbReference>
<evidence type="ECO:0000256" key="4">
    <source>
        <dbReference type="ARBA" id="ARBA00023186"/>
    </source>
</evidence>
<evidence type="ECO:0000259" key="5">
    <source>
        <dbReference type="Pfam" id="PF08547"/>
    </source>
</evidence>
<evidence type="ECO:0000313" key="8">
    <source>
        <dbReference type="Proteomes" id="UP000039324"/>
    </source>
</evidence>
<protein>
    <recommendedName>
        <fullName evidence="5">NADH:ubiquinone oxidoreductase intermediate-associated protein 30 domain-containing protein</fullName>
    </recommendedName>
</protein>
<evidence type="ECO:0000256" key="2">
    <source>
        <dbReference type="ARBA" id="ARBA00007884"/>
    </source>
</evidence>
<dbReference type="GO" id="GO:0005739">
    <property type="term" value="C:mitochondrion"/>
    <property type="evidence" value="ECO:0007669"/>
    <property type="project" value="UniProtKB-SubCell"/>
</dbReference>
<proteinExistence type="inferred from homology"/>
<keyword evidence="8" id="KW-1185">Reference proteome</keyword>
<dbReference type="GO" id="GO:0006120">
    <property type="term" value="P:mitochondrial electron transport, NADH to ubiquinone"/>
    <property type="evidence" value="ECO:0007669"/>
    <property type="project" value="TreeGrafter"/>
</dbReference>
<comment type="similarity">
    <text evidence="2">Belongs to the CIA30 family.</text>
</comment>
<dbReference type="PANTHER" id="PTHR13194">
    <property type="entry name" value="COMPLEX I INTERMEDIATE-ASSOCIATED PROTEIN 30"/>
    <property type="match status" value="1"/>
</dbReference>
<dbReference type="PANTHER" id="PTHR13194:SF18">
    <property type="entry name" value="COMPLEX I INTERMEDIATE-ASSOCIATED PROTEIN 30, MITOCHONDRIAL"/>
    <property type="match status" value="1"/>
</dbReference>
<dbReference type="EMBL" id="OVEO01000001">
    <property type="protein sequence ID" value="SPQ92963.1"/>
    <property type="molecule type" value="Genomic_DNA"/>
</dbReference>
<dbReference type="EMBL" id="CDSF01000088">
    <property type="protein sequence ID" value="CEO98893.1"/>
    <property type="molecule type" value="Genomic_DNA"/>
</dbReference>
<keyword evidence="3 7" id="KW-0496">Mitochondrion</keyword>
<dbReference type="InterPro" id="IPR013857">
    <property type="entry name" value="NADH-UbQ_OxRdtase-assoc_prot30"/>
</dbReference>
<accession>A0A0G4IU67</accession>
<geneLocation type="mitochondrion" evidence="7"/>
<dbReference type="GO" id="GO:0032981">
    <property type="term" value="P:mitochondrial respiratory chain complex I assembly"/>
    <property type="evidence" value="ECO:0007669"/>
    <property type="project" value="TreeGrafter"/>
</dbReference>
<comment type="subcellular location">
    <subcellularLocation>
        <location evidence="1">Mitochondrion</location>
    </subcellularLocation>
</comment>
<dbReference type="GO" id="GO:0051082">
    <property type="term" value="F:unfolded protein binding"/>
    <property type="evidence" value="ECO:0007669"/>
    <property type="project" value="TreeGrafter"/>
</dbReference>
<dbReference type="STRING" id="37360.A0A0G4IU67"/>
<reference evidence="7 9" key="2">
    <citation type="submission" date="2018-03" db="EMBL/GenBank/DDBJ databases">
        <authorList>
            <person name="Fogelqvist J."/>
        </authorList>
    </citation>
    <scope>NUCLEOTIDE SEQUENCE [LARGE SCALE GENOMIC DNA]</scope>
</reference>
<dbReference type="Pfam" id="PF08547">
    <property type="entry name" value="CIA30"/>
    <property type="match status" value="1"/>
</dbReference>
<evidence type="ECO:0000256" key="3">
    <source>
        <dbReference type="ARBA" id="ARBA00023128"/>
    </source>
</evidence>
<keyword evidence="4" id="KW-0143">Chaperone</keyword>
<feature type="domain" description="NADH:ubiquinone oxidoreductase intermediate-associated protein 30" evidence="5">
    <location>
        <begin position="40"/>
        <end position="205"/>
    </location>
</feature>
<dbReference type="Proteomes" id="UP000039324">
    <property type="component" value="Unassembled WGS sequence"/>
</dbReference>
<gene>
    <name evidence="6" type="ORF">PBRA_007007</name>
    <name evidence="7" type="ORF">PLBR_LOCUS178</name>
</gene>
<evidence type="ECO:0000256" key="1">
    <source>
        <dbReference type="ARBA" id="ARBA00004173"/>
    </source>
</evidence>
<evidence type="ECO:0000313" key="7">
    <source>
        <dbReference type="EMBL" id="SPQ92963.1"/>
    </source>
</evidence>
<dbReference type="InterPro" id="IPR039131">
    <property type="entry name" value="NDUFAF1"/>
</dbReference>
<dbReference type="InterPro" id="IPR008979">
    <property type="entry name" value="Galactose-bd-like_sf"/>
</dbReference>
<name>A0A0G4IU67_PLABS</name>
<organism evidence="6 8">
    <name type="scientific">Plasmodiophora brassicae</name>
    <name type="common">Clubroot disease agent</name>
    <dbReference type="NCBI Taxonomy" id="37360"/>
    <lineage>
        <taxon>Eukaryota</taxon>
        <taxon>Sar</taxon>
        <taxon>Rhizaria</taxon>
        <taxon>Endomyxa</taxon>
        <taxon>Phytomyxea</taxon>
        <taxon>Plasmodiophorida</taxon>
        <taxon>Plasmodiophoridae</taxon>
        <taxon>Plasmodiophora</taxon>
    </lineage>
</organism>
<dbReference type="OrthoDB" id="42561at2759"/>
<sequence length="228" mass="25258">MAAPWMRMKHAFNVFMKDTRKLVKNEFLLPSVGDPVDMVRFDTQRDCDRFQIVCDSSFGGKSTATLRLGEGSEPDTKSGVLSGYLSVAKGSNEELIRSGYVGMLTPAQFPPWDVSETPDIEVRCRTDGGCYAINVHCQLSFSSGLLYQGYVTIGADEWKTLRLPLPEFLPVLAGRVATGRWTPSLNRIIKVGVSVIGKQGPFRFELESIRALPPPEGKTLSDYEDDDL</sequence>